<accession>A0A9P6NPD6</accession>
<organism evidence="2 3">
    <name type="scientific">Cronartium quercuum f. sp. fusiforme G11</name>
    <dbReference type="NCBI Taxonomy" id="708437"/>
    <lineage>
        <taxon>Eukaryota</taxon>
        <taxon>Fungi</taxon>
        <taxon>Dikarya</taxon>
        <taxon>Basidiomycota</taxon>
        <taxon>Pucciniomycotina</taxon>
        <taxon>Pucciniomycetes</taxon>
        <taxon>Pucciniales</taxon>
        <taxon>Coleosporiaceae</taxon>
        <taxon>Cronartium</taxon>
    </lineage>
</organism>
<protein>
    <submittedName>
        <fullName evidence="2">Uncharacterized protein</fullName>
    </submittedName>
</protein>
<evidence type="ECO:0000256" key="1">
    <source>
        <dbReference type="SAM" id="MobiDB-lite"/>
    </source>
</evidence>
<feature type="region of interest" description="Disordered" evidence="1">
    <location>
        <begin position="102"/>
        <end position="145"/>
    </location>
</feature>
<name>A0A9P6NPD6_9BASI</name>
<dbReference type="OrthoDB" id="2507743at2759"/>
<feature type="compositionally biased region" description="Pro residues" evidence="1">
    <location>
        <begin position="112"/>
        <end position="137"/>
    </location>
</feature>
<feature type="region of interest" description="Disordered" evidence="1">
    <location>
        <begin position="181"/>
        <end position="201"/>
    </location>
</feature>
<gene>
    <name evidence="2" type="ORF">CROQUDRAFT_339091</name>
</gene>
<sequence>MRVCQSSPYSPFDSRALDYFGKAKAVVTTHTHTIRSGLGLWPHTKACQNETDPDPEIERASKRRKGVAGTIISTALDAAFDAAIFTSAVGYAAFQIWRGKPLDEPSHTRLPAPVPRSPPPPYEQCSTPLPPPLPRSRPTPVKRASFAPRKVTHIHVPRSRPAKPYLSSTSSTLIPNFTLESLNINSPTSTPGSEPAPEEQEEDLMADFVPSFSHYVPPPPVPDEPVDTELETDEELVAWKNQIQGLIRSGEAALAAMPELPIAPEIEPELQQMVVKEERVKRSEEVQILERALDQTARGTGRNWWETA</sequence>
<feature type="compositionally biased region" description="Polar residues" evidence="1">
    <location>
        <begin position="181"/>
        <end position="192"/>
    </location>
</feature>
<evidence type="ECO:0000313" key="2">
    <source>
        <dbReference type="EMBL" id="KAG0149232.1"/>
    </source>
</evidence>
<dbReference type="AlphaFoldDB" id="A0A9P6NPD6"/>
<evidence type="ECO:0000313" key="3">
    <source>
        <dbReference type="Proteomes" id="UP000886653"/>
    </source>
</evidence>
<reference evidence="2" key="1">
    <citation type="submission" date="2013-11" db="EMBL/GenBank/DDBJ databases">
        <title>Genome sequence of the fusiform rust pathogen reveals effectors for host alternation and coevolution with pine.</title>
        <authorList>
            <consortium name="DOE Joint Genome Institute"/>
            <person name="Smith K."/>
            <person name="Pendleton A."/>
            <person name="Kubisiak T."/>
            <person name="Anderson C."/>
            <person name="Salamov A."/>
            <person name="Aerts A."/>
            <person name="Riley R."/>
            <person name="Clum A."/>
            <person name="Lindquist E."/>
            <person name="Ence D."/>
            <person name="Campbell M."/>
            <person name="Kronenberg Z."/>
            <person name="Feau N."/>
            <person name="Dhillon B."/>
            <person name="Hamelin R."/>
            <person name="Burleigh J."/>
            <person name="Smith J."/>
            <person name="Yandell M."/>
            <person name="Nelson C."/>
            <person name="Grigoriev I."/>
            <person name="Davis J."/>
        </authorList>
    </citation>
    <scope>NUCLEOTIDE SEQUENCE</scope>
    <source>
        <strain evidence="2">G11</strain>
    </source>
</reference>
<proteinExistence type="predicted"/>
<comment type="caution">
    <text evidence="2">The sequence shown here is derived from an EMBL/GenBank/DDBJ whole genome shotgun (WGS) entry which is preliminary data.</text>
</comment>
<dbReference type="Proteomes" id="UP000886653">
    <property type="component" value="Unassembled WGS sequence"/>
</dbReference>
<dbReference type="EMBL" id="MU167229">
    <property type="protein sequence ID" value="KAG0149232.1"/>
    <property type="molecule type" value="Genomic_DNA"/>
</dbReference>
<keyword evidence="3" id="KW-1185">Reference proteome</keyword>